<feature type="chain" id="PRO_5036403848" evidence="3">
    <location>
        <begin position="23"/>
        <end position="182"/>
    </location>
</feature>
<dbReference type="Gene3D" id="4.10.400.10">
    <property type="entry name" value="Low-density Lipoprotein Receptor"/>
    <property type="match status" value="1"/>
</dbReference>
<dbReference type="AlphaFoldDB" id="A0A7R9QVR4"/>
<organism evidence="4">
    <name type="scientific">Oppiella nova</name>
    <dbReference type="NCBI Taxonomy" id="334625"/>
    <lineage>
        <taxon>Eukaryota</taxon>
        <taxon>Metazoa</taxon>
        <taxon>Ecdysozoa</taxon>
        <taxon>Arthropoda</taxon>
        <taxon>Chelicerata</taxon>
        <taxon>Arachnida</taxon>
        <taxon>Acari</taxon>
        <taxon>Acariformes</taxon>
        <taxon>Sarcoptiformes</taxon>
        <taxon>Oribatida</taxon>
        <taxon>Brachypylina</taxon>
        <taxon>Oppioidea</taxon>
        <taxon>Oppiidae</taxon>
        <taxon>Oppiella</taxon>
    </lineage>
</organism>
<keyword evidence="1" id="KW-1015">Disulfide bond</keyword>
<evidence type="ECO:0000313" key="4">
    <source>
        <dbReference type="EMBL" id="CAD7659645.1"/>
    </source>
</evidence>
<reference evidence="4" key="1">
    <citation type="submission" date="2020-11" db="EMBL/GenBank/DDBJ databases">
        <authorList>
            <person name="Tran Van P."/>
        </authorList>
    </citation>
    <scope>NUCLEOTIDE SEQUENCE</scope>
</reference>
<proteinExistence type="predicted"/>
<keyword evidence="3" id="KW-0732">Signal</keyword>
<dbReference type="SUPFAM" id="SSF57424">
    <property type="entry name" value="LDL receptor-like module"/>
    <property type="match status" value="1"/>
</dbReference>
<evidence type="ECO:0000313" key="5">
    <source>
        <dbReference type="Proteomes" id="UP000728032"/>
    </source>
</evidence>
<feature type="non-terminal residue" evidence="4">
    <location>
        <position position="182"/>
    </location>
</feature>
<evidence type="ECO:0000256" key="2">
    <source>
        <dbReference type="PROSITE-ProRule" id="PRU00124"/>
    </source>
</evidence>
<dbReference type="InterPro" id="IPR002172">
    <property type="entry name" value="LDrepeatLR_classA_rpt"/>
</dbReference>
<dbReference type="InterPro" id="IPR036055">
    <property type="entry name" value="LDL_receptor-like_sf"/>
</dbReference>
<sequence>MPKTNSYFLLFLAFVVFDEVKSEFCLGSDFDPHIEVNDSAIDTSIILESSPLMSKTCSVRLSLSSQVDGLIVSVDDISMINSNKSCDNFIQFGSSPVAKWCQSSDAQTLIFSDSGIDIAFNFPFNNGSYFKLIITPFKKPALNECESNAPYKCVNSSQILCISDGFSCDGIDNCPNGSDENA</sequence>
<dbReference type="Proteomes" id="UP000728032">
    <property type="component" value="Unassembled WGS sequence"/>
</dbReference>
<dbReference type="PROSITE" id="PS50068">
    <property type="entry name" value="LDLRA_2"/>
    <property type="match status" value="1"/>
</dbReference>
<dbReference type="EMBL" id="OC932784">
    <property type="protein sequence ID" value="CAD7659645.1"/>
    <property type="molecule type" value="Genomic_DNA"/>
</dbReference>
<dbReference type="EMBL" id="CAJPVJ010017959">
    <property type="protein sequence ID" value="CAG2176807.1"/>
    <property type="molecule type" value="Genomic_DNA"/>
</dbReference>
<evidence type="ECO:0000256" key="3">
    <source>
        <dbReference type="SAM" id="SignalP"/>
    </source>
</evidence>
<protein>
    <submittedName>
        <fullName evidence="4">Uncharacterized protein</fullName>
    </submittedName>
</protein>
<keyword evidence="5" id="KW-1185">Reference proteome</keyword>
<feature type="signal peptide" evidence="3">
    <location>
        <begin position="1"/>
        <end position="22"/>
    </location>
</feature>
<comment type="caution">
    <text evidence="2">Lacks conserved residue(s) required for the propagation of feature annotation.</text>
</comment>
<evidence type="ECO:0000256" key="1">
    <source>
        <dbReference type="ARBA" id="ARBA00023157"/>
    </source>
</evidence>
<dbReference type="CDD" id="cd00112">
    <property type="entry name" value="LDLa"/>
    <property type="match status" value="1"/>
</dbReference>
<name>A0A7R9QVR4_9ACAR</name>
<dbReference type="OrthoDB" id="6530588at2759"/>
<accession>A0A7R9QVR4</accession>
<gene>
    <name evidence="4" type="ORF">ONB1V03_LOCUS16240</name>
</gene>